<evidence type="ECO:0000313" key="1">
    <source>
        <dbReference type="EMBL" id="AHM76986.1"/>
    </source>
</evidence>
<name>W8VCX3_KLEPN</name>
<dbReference type="KEGG" id="kps:KPNJ2_00206"/>
<dbReference type="Proteomes" id="UP000019586">
    <property type="component" value="Chromosome"/>
</dbReference>
<organism evidence="1 2">
    <name type="scientific">Klebsiella pneumoniae 30684/NJST258_2</name>
    <dbReference type="NCBI Taxonomy" id="1420013"/>
    <lineage>
        <taxon>Bacteria</taxon>
        <taxon>Pseudomonadati</taxon>
        <taxon>Pseudomonadota</taxon>
        <taxon>Gammaproteobacteria</taxon>
        <taxon>Enterobacterales</taxon>
        <taxon>Enterobacteriaceae</taxon>
        <taxon>Klebsiella/Raoultella group</taxon>
        <taxon>Klebsiella</taxon>
        <taxon>Klebsiella pneumoniae complex</taxon>
    </lineage>
</organism>
<protein>
    <submittedName>
        <fullName evidence="1">Uncharacterized protein</fullName>
    </submittedName>
</protein>
<proteinExistence type="predicted"/>
<dbReference type="EMBL" id="CP006918">
    <property type="protein sequence ID" value="AHM76986.1"/>
    <property type="molecule type" value="Genomic_DNA"/>
</dbReference>
<gene>
    <name evidence="1" type="ORF">KPNJ2_00206</name>
</gene>
<dbReference type="HOGENOM" id="CLU_3291081_0_0_6"/>
<dbReference type="AlphaFoldDB" id="W8VCX3"/>
<accession>W8VCX3</accession>
<reference evidence="1 2" key="1">
    <citation type="journal article" date="2014" name="Proc. Natl. Acad. Sci. U.S.A.">
        <title>Molecular dissection of the evolution of carbapenem-resistant multilocus sequence type 258 Klebsiella pneumoniae.</title>
        <authorList>
            <person name="Deleo F.R."/>
            <person name="Chen L."/>
            <person name="Porcella S.F."/>
            <person name="Martens C.A."/>
            <person name="Kobayashi S.D."/>
            <person name="Porter A.R."/>
            <person name="Chavda K.D."/>
            <person name="Jacobs M.R."/>
            <person name="Mathema B."/>
            <person name="Olsen R.J."/>
            <person name="Bonomo R.A."/>
            <person name="Musser J.M."/>
            <person name="Kreiswirth B.N."/>
        </authorList>
    </citation>
    <scope>NUCLEOTIDE SEQUENCE [LARGE SCALE GENOMIC DNA]</scope>
    <source>
        <strain evidence="1">30684/NJST258_2</strain>
    </source>
</reference>
<evidence type="ECO:0000313" key="2">
    <source>
        <dbReference type="Proteomes" id="UP000019586"/>
    </source>
</evidence>
<sequence>MPASHFNDLMNERLTATCSIIAQIKLNDAKATIIINLCPSLSLPGKPYD</sequence>